<keyword evidence="6" id="KW-0539">Nucleus</keyword>
<protein>
    <recommendedName>
        <fullName evidence="9">C2H2-type domain-containing protein</fullName>
    </recommendedName>
</protein>
<reference evidence="10" key="1">
    <citation type="journal article" date="2020" name="Microb. Genom.">
        <title>Genetic diversity of clinical and environmental Mucorales isolates obtained from an investigation of mucormycosis cases among solid organ transplant recipients.</title>
        <authorList>
            <person name="Nguyen M.H."/>
            <person name="Kaul D."/>
            <person name="Muto C."/>
            <person name="Cheng S.J."/>
            <person name="Richter R.A."/>
            <person name="Bruno V.M."/>
            <person name="Liu G."/>
            <person name="Beyhan S."/>
            <person name="Sundermann A.J."/>
            <person name="Mounaud S."/>
            <person name="Pasculle A.W."/>
            <person name="Nierman W.C."/>
            <person name="Driscoll E."/>
            <person name="Cumbie R."/>
            <person name="Clancy C.J."/>
            <person name="Dupont C.L."/>
        </authorList>
    </citation>
    <scope>NUCLEOTIDE SEQUENCE</scope>
    <source>
        <strain evidence="10">GL16</strain>
    </source>
</reference>
<dbReference type="PROSITE" id="PS00028">
    <property type="entry name" value="ZINC_FINGER_C2H2_1"/>
    <property type="match status" value="2"/>
</dbReference>
<dbReference type="PANTHER" id="PTHR14003">
    <property type="entry name" value="TRANSCRIPTIONAL REPRESSOR PROTEIN YY"/>
    <property type="match status" value="1"/>
</dbReference>
<dbReference type="InterPro" id="IPR036236">
    <property type="entry name" value="Znf_C2H2_sf"/>
</dbReference>
<sequence>MSLLNKSCSPRTSLSSASSSSTFSDQVSIGDMSKEGGKKMNKKQYECEHCCKVFARPSALKTHKYTHTGEKPFGCSSPGCNSRFSVVSNLRRHLRIHQKPAKRIYFPSEERVRGVKMLMEMCQTNTPQTFNPPLSEGYLLPQLPKSLPAAHPTLTTEPGYHYIPRSYPTPAEYSPFVQRNSFCAVNSHGLMGCDPVLKEQQNASDWLTINPVMENGFHYHSGY</sequence>
<keyword evidence="4 7" id="KW-0863">Zinc-finger</keyword>
<dbReference type="Proteomes" id="UP000717996">
    <property type="component" value="Unassembled WGS sequence"/>
</dbReference>
<gene>
    <name evidence="10" type="ORF">G6F51_009682</name>
</gene>
<dbReference type="Gene3D" id="3.30.160.60">
    <property type="entry name" value="Classic Zinc Finger"/>
    <property type="match status" value="2"/>
</dbReference>
<dbReference type="FunFam" id="3.30.160.60:FF:000446">
    <property type="entry name" value="Zinc finger protein"/>
    <property type="match status" value="1"/>
</dbReference>
<keyword evidence="2" id="KW-0479">Metal-binding</keyword>
<dbReference type="SMART" id="SM00355">
    <property type="entry name" value="ZnF_C2H2"/>
    <property type="match status" value="2"/>
</dbReference>
<dbReference type="Pfam" id="PF00096">
    <property type="entry name" value="zf-C2H2"/>
    <property type="match status" value="2"/>
</dbReference>
<evidence type="ECO:0000313" key="11">
    <source>
        <dbReference type="Proteomes" id="UP000717996"/>
    </source>
</evidence>
<feature type="domain" description="C2H2-type" evidence="9">
    <location>
        <begin position="73"/>
        <end position="102"/>
    </location>
</feature>
<accession>A0A9P6Y455</accession>
<feature type="compositionally biased region" description="Low complexity" evidence="8">
    <location>
        <begin position="7"/>
        <end position="28"/>
    </location>
</feature>
<organism evidence="10 11">
    <name type="scientific">Rhizopus oryzae</name>
    <name type="common">Mucormycosis agent</name>
    <name type="synonym">Rhizopus arrhizus var. delemar</name>
    <dbReference type="NCBI Taxonomy" id="64495"/>
    <lineage>
        <taxon>Eukaryota</taxon>
        <taxon>Fungi</taxon>
        <taxon>Fungi incertae sedis</taxon>
        <taxon>Mucoromycota</taxon>
        <taxon>Mucoromycotina</taxon>
        <taxon>Mucoromycetes</taxon>
        <taxon>Mucorales</taxon>
        <taxon>Mucorineae</taxon>
        <taxon>Rhizopodaceae</taxon>
        <taxon>Rhizopus</taxon>
    </lineage>
</organism>
<evidence type="ECO:0000313" key="10">
    <source>
        <dbReference type="EMBL" id="KAG1538580.1"/>
    </source>
</evidence>
<dbReference type="PANTHER" id="PTHR14003:SF19">
    <property type="entry name" value="YY2 TRANSCRIPTION FACTOR"/>
    <property type="match status" value="1"/>
</dbReference>
<evidence type="ECO:0000256" key="3">
    <source>
        <dbReference type="ARBA" id="ARBA00022737"/>
    </source>
</evidence>
<evidence type="ECO:0000256" key="6">
    <source>
        <dbReference type="ARBA" id="ARBA00023242"/>
    </source>
</evidence>
<dbReference type="EMBL" id="JAANIT010001827">
    <property type="protein sequence ID" value="KAG1538580.1"/>
    <property type="molecule type" value="Genomic_DNA"/>
</dbReference>
<dbReference type="GO" id="GO:0000981">
    <property type="term" value="F:DNA-binding transcription factor activity, RNA polymerase II-specific"/>
    <property type="evidence" value="ECO:0007669"/>
    <property type="project" value="TreeGrafter"/>
</dbReference>
<comment type="caution">
    <text evidence="10">The sequence shown here is derived from an EMBL/GenBank/DDBJ whole genome shotgun (WGS) entry which is preliminary data.</text>
</comment>
<dbReference type="GO" id="GO:0008270">
    <property type="term" value="F:zinc ion binding"/>
    <property type="evidence" value="ECO:0007669"/>
    <property type="project" value="UniProtKB-KW"/>
</dbReference>
<proteinExistence type="predicted"/>
<keyword evidence="3" id="KW-0677">Repeat</keyword>
<dbReference type="GO" id="GO:0000978">
    <property type="term" value="F:RNA polymerase II cis-regulatory region sequence-specific DNA binding"/>
    <property type="evidence" value="ECO:0007669"/>
    <property type="project" value="TreeGrafter"/>
</dbReference>
<evidence type="ECO:0000256" key="1">
    <source>
        <dbReference type="ARBA" id="ARBA00004123"/>
    </source>
</evidence>
<dbReference type="FunFam" id="3.30.160.60:FF:000744">
    <property type="entry name" value="zinc finger E-box-binding homeobox 1"/>
    <property type="match status" value="1"/>
</dbReference>
<evidence type="ECO:0000256" key="4">
    <source>
        <dbReference type="ARBA" id="ARBA00022771"/>
    </source>
</evidence>
<dbReference type="AlphaFoldDB" id="A0A9P6Y455"/>
<dbReference type="GO" id="GO:0031519">
    <property type="term" value="C:PcG protein complex"/>
    <property type="evidence" value="ECO:0007669"/>
    <property type="project" value="TreeGrafter"/>
</dbReference>
<feature type="region of interest" description="Disordered" evidence="8">
    <location>
        <begin position="1"/>
        <end position="37"/>
    </location>
</feature>
<evidence type="ECO:0000256" key="7">
    <source>
        <dbReference type="PROSITE-ProRule" id="PRU00042"/>
    </source>
</evidence>
<evidence type="ECO:0000256" key="2">
    <source>
        <dbReference type="ARBA" id="ARBA00022723"/>
    </source>
</evidence>
<dbReference type="GO" id="GO:0005667">
    <property type="term" value="C:transcription regulator complex"/>
    <property type="evidence" value="ECO:0007669"/>
    <property type="project" value="TreeGrafter"/>
</dbReference>
<name>A0A9P6Y455_RHIOR</name>
<evidence type="ECO:0000259" key="9">
    <source>
        <dbReference type="PROSITE" id="PS50157"/>
    </source>
</evidence>
<feature type="domain" description="C2H2-type" evidence="9">
    <location>
        <begin position="45"/>
        <end position="72"/>
    </location>
</feature>
<dbReference type="PROSITE" id="PS50157">
    <property type="entry name" value="ZINC_FINGER_C2H2_2"/>
    <property type="match status" value="2"/>
</dbReference>
<dbReference type="InterPro" id="IPR013087">
    <property type="entry name" value="Znf_C2H2_type"/>
</dbReference>
<comment type="subcellular location">
    <subcellularLocation>
        <location evidence="1">Nucleus</location>
    </subcellularLocation>
</comment>
<evidence type="ECO:0000256" key="8">
    <source>
        <dbReference type="SAM" id="MobiDB-lite"/>
    </source>
</evidence>
<keyword evidence="5" id="KW-0862">Zinc</keyword>
<dbReference type="GO" id="GO:0000785">
    <property type="term" value="C:chromatin"/>
    <property type="evidence" value="ECO:0007669"/>
    <property type="project" value="TreeGrafter"/>
</dbReference>
<evidence type="ECO:0000256" key="5">
    <source>
        <dbReference type="ARBA" id="ARBA00022833"/>
    </source>
</evidence>
<dbReference type="SUPFAM" id="SSF57667">
    <property type="entry name" value="beta-beta-alpha zinc fingers"/>
    <property type="match status" value="1"/>
</dbReference>
<dbReference type="OrthoDB" id="6077919at2759"/>